<dbReference type="NCBIfam" id="TIGR04379">
    <property type="entry name" value="myo_inos_iolE"/>
    <property type="match status" value="1"/>
</dbReference>
<feature type="region of interest" description="Disordered" evidence="4">
    <location>
        <begin position="1"/>
        <end position="45"/>
    </location>
</feature>
<dbReference type="InterPro" id="IPR030823">
    <property type="entry name" value="IolE/MocC"/>
</dbReference>
<reference evidence="6 7" key="2">
    <citation type="journal article" date="2011" name="ISME J.">
        <title>RNA-seq reveals cooperative metabolic interactions between two termite-gut spirochete species in co-culture.</title>
        <authorList>
            <person name="Rosenthal A.Z."/>
            <person name="Matson E.G."/>
            <person name="Eldar A."/>
            <person name="Leadbetter J.R."/>
        </authorList>
    </citation>
    <scope>NUCLEOTIDE SEQUENCE [LARGE SCALE GENOMIC DNA]</scope>
    <source>
        <strain evidence="7">ATCC BAA-887 / DSM 12427 / ZAS-2</strain>
    </source>
</reference>
<protein>
    <submittedName>
        <fullName evidence="6">Myo-inositol catabolism protein IolE</fullName>
    </submittedName>
</protein>
<dbReference type="PANTHER" id="PTHR12110">
    <property type="entry name" value="HYDROXYPYRUVATE ISOMERASE"/>
    <property type="match status" value="1"/>
</dbReference>
<keyword evidence="3" id="KW-0170">Cobalt</keyword>
<proteinExistence type="inferred from homology"/>
<dbReference type="HOGENOM" id="CLU_555410_0_0_12"/>
<dbReference type="Pfam" id="PF01261">
    <property type="entry name" value="AP_endonuc_2"/>
    <property type="match status" value="1"/>
</dbReference>
<keyword evidence="2" id="KW-0456">Lyase</keyword>
<dbReference type="InterPro" id="IPR050312">
    <property type="entry name" value="IolE/XylAMocC-like"/>
</dbReference>
<sequence length="491" mass="52665">MAKEKIVKAKSTKAKAPAKTAKAAPKAKKAAPKAKAAPKKAAKPKVAVKAKSAVKAKAGVKKAALKAKAVPKKTVKVAKPKTVKAKTAVKKTSAKSAVKAKAVVKAAKPKTTAKAKPTAKAKAAVKKTVKAAKPKTTAKAKPAVKAKAVVKKTAAKSAVKAKTGVKKALAVKPAKAVKATPKLAAAKAKAPVTARAVKPKIKLAIAPIGWTNDDLPELGGDIPFEQCISEMALAGFAGSEVGNKYPKDPKVLKQALKPKKLTICNAWFSSYLTTAPYEEVEAAFIKHRDFLHAVGAKIIGAAEQGHSIQGQEAPIFDAKPVYTDEEWKRLTEGLNKLGKLAAEKGMKLTYHHHMGTGVQTAAEIDRLMENTDPNLVGLLYDTGHLVFSGEDHLRVLKKWIKRIRHVHLKDMRPAIREKAVQEKWSFLYSVKSGVFTVPGDGCIDFEPIFKILKDAKYEGWWVVEAEQDPAKANPLEYAIKARKYIKKAGGI</sequence>
<feature type="compositionally biased region" description="Low complexity" evidence="4">
    <location>
        <begin position="14"/>
        <end position="24"/>
    </location>
</feature>
<dbReference type="EMBL" id="CP001843">
    <property type="protein sequence ID" value="AEF85292.1"/>
    <property type="molecule type" value="Genomic_DNA"/>
</dbReference>
<dbReference type="AlphaFoldDB" id="F5YMA6"/>
<evidence type="ECO:0000256" key="1">
    <source>
        <dbReference type="ARBA" id="ARBA00023211"/>
    </source>
</evidence>
<evidence type="ECO:0000313" key="6">
    <source>
        <dbReference type="EMBL" id="AEF85292.1"/>
    </source>
</evidence>
<feature type="domain" description="Xylose isomerase-like TIM barrel" evidence="5">
    <location>
        <begin position="232"/>
        <end position="487"/>
    </location>
</feature>
<dbReference type="eggNOG" id="COG1082">
    <property type="taxonomic scope" value="Bacteria"/>
</dbReference>
<dbReference type="KEGG" id="tpi:TREPR_0396"/>
<evidence type="ECO:0000259" key="5">
    <source>
        <dbReference type="Pfam" id="PF01261"/>
    </source>
</evidence>
<organism evidence="6 7">
    <name type="scientific">Treponema primitia (strain ATCC BAA-887 / DSM 12427 / ZAS-2)</name>
    <dbReference type="NCBI Taxonomy" id="545694"/>
    <lineage>
        <taxon>Bacteria</taxon>
        <taxon>Pseudomonadati</taxon>
        <taxon>Spirochaetota</taxon>
        <taxon>Spirochaetia</taxon>
        <taxon>Spirochaetales</taxon>
        <taxon>Treponemataceae</taxon>
        <taxon>Treponema</taxon>
    </lineage>
</organism>
<keyword evidence="1" id="KW-0464">Manganese</keyword>
<dbReference type="PANTHER" id="PTHR12110:SF41">
    <property type="entry name" value="INOSOSE DEHYDRATASE"/>
    <property type="match status" value="1"/>
</dbReference>
<gene>
    <name evidence="6" type="ordered locus">TREPR_0396</name>
</gene>
<dbReference type="Gene3D" id="3.20.20.150">
    <property type="entry name" value="Divalent-metal-dependent TIM barrel enzymes"/>
    <property type="match status" value="1"/>
</dbReference>
<dbReference type="InterPro" id="IPR023952">
    <property type="entry name" value="IolE"/>
</dbReference>
<feature type="compositionally biased region" description="Basic residues" evidence="4">
    <location>
        <begin position="25"/>
        <end position="45"/>
    </location>
</feature>
<dbReference type="SUPFAM" id="SSF51658">
    <property type="entry name" value="Xylose isomerase-like"/>
    <property type="match status" value="1"/>
</dbReference>
<dbReference type="STRING" id="545694.TREPR_0396"/>
<dbReference type="InterPro" id="IPR013022">
    <property type="entry name" value="Xyl_isomerase-like_TIM-brl"/>
</dbReference>
<reference evidence="7" key="1">
    <citation type="submission" date="2009-12" db="EMBL/GenBank/DDBJ databases">
        <title>Complete sequence of Treponema primitia strain ZAS-2.</title>
        <authorList>
            <person name="Tetu S.G."/>
            <person name="Matson E."/>
            <person name="Ren Q."/>
            <person name="Seshadri R."/>
            <person name="Elbourne L."/>
            <person name="Hassan K.A."/>
            <person name="Durkin A."/>
            <person name="Radune D."/>
            <person name="Mohamoud Y."/>
            <person name="Shay R."/>
            <person name="Jin S."/>
            <person name="Zhang X."/>
            <person name="Lucey K."/>
            <person name="Ballor N.R."/>
            <person name="Ottesen E."/>
            <person name="Rosenthal R."/>
            <person name="Allen A."/>
            <person name="Leadbetter J.R."/>
            <person name="Paulsen I.T."/>
        </authorList>
    </citation>
    <scope>NUCLEOTIDE SEQUENCE [LARGE SCALE GENOMIC DNA]</scope>
    <source>
        <strain evidence="7">ATCC BAA-887 / DSM 12427 / ZAS-2</strain>
    </source>
</reference>
<dbReference type="Proteomes" id="UP000009223">
    <property type="component" value="Chromosome"/>
</dbReference>
<dbReference type="GO" id="GO:0030145">
    <property type="term" value="F:manganese ion binding"/>
    <property type="evidence" value="ECO:0007669"/>
    <property type="project" value="InterPro"/>
</dbReference>
<dbReference type="InterPro" id="IPR036237">
    <property type="entry name" value="Xyl_isomerase-like_sf"/>
</dbReference>
<evidence type="ECO:0000256" key="4">
    <source>
        <dbReference type="SAM" id="MobiDB-lite"/>
    </source>
</evidence>
<evidence type="ECO:0000313" key="7">
    <source>
        <dbReference type="Proteomes" id="UP000009223"/>
    </source>
</evidence>
<name>F5YMA6_TREPZ</name>
<keyword evidence="7" id="KW-1185">Reference proteome</keyword>
<accession>F5YMA6</accession>
<dbReference type="HAMAP" id="MF_01672">
    <property type="entry name" value="IolE"/>
    <property type="match status" value="1"/>
</dbReference>
<dbReference type="GO" id="GO:0050114">
    <property type="term" value="F:myo-inosose-2 dehydratase activity"/>
    <property type="evidence" value="ECO:0007669"/>
    <property type="project" value="InterPro"/>
</dbReference>
<evidence type="ECO:0000256" key="2">
    <source>
        <dbReference type="ARBA" id="ARBA00023239"/>
    </source>
</evidence>
<evidence type="ECO:0000256" key="3">
    <source>
        <dbReference type="ARBA" id="ARBA00023285"/>
    </source>
</evidence>
<dbReference type="GO" id="GO:0019310">
    <property type="term" value="P:inositol catabolic process"/>
    <property type="evidence" value="ECO:0007669"/>
    <property type="project" value="InterPro"/>
</dbReference>